<protein>
    <recommendedName>
        <fullName evidence="2">R3H-associated N-terminal domain-containing protein</fullName>
    </recommendedName>
</protein>
<dbReference type="InterPro" id="IPR036867">
    <property type="entry name" value="R3H_dom_sf"/>
</dbReference>
<comment type="caution">
    <text evidence="3">The sequence shown here is derived from an EMBL/GenBank/DDBJ whole genome shotgun (WGS) entry which is preliminary data.</text>
</comment>
<reference evidence="3 4" key="1">
    <citation type="submission" date="2017-05" db="EMBL/GenBank/DDBJ databases">
        <title>Draft genome sequence of Elsinoe australis.</title>
        <authorList>
            <person name="Cheng Q."/>
        </authorList>
    </citation>
    <scope>NUCLEOTIDE SEQUENCE [LARGE SCALE GENOMIC DNA]</scope>
    <source>
        <strain evidence="3 4">NL1</strain>
    </source>
</reference>
<organism evidence="3 4">
    <name type="scientific">Elsinoe australis</name>
    <dbReference type="NCBI Taxonomy" id="40998"/>
    <lineage>
        <taxon>Eukaryota</taxon>
        <taxon>Fungi</taxon>
        <taxon>Dikarya</taxon>
        <taxon>Ascomycota</taxon>
        <taxon>Pezizomycotina</taxon>
        <taxon>Dothideomycetes</taxon>
        <taxon>Dothideomycetidae</taxon>
        <taxon>Myriangiales</taxon>
        <taxon>Elsinoaceae</taxon>
        <taxon>Elsinoe</taxon>
    </lineage>
</organism>
<feature type="compositionally biased region" description="Basic and acidic residues" evidence="1">
    <location>
        <begin position="129"/>
        <end position="154"/>
    </location>
</feature>
<feature type="region of interest" description="Disordered" evidence="1">
    <location>
        <begin position="1"/>
        <end position="154"/>
    </location>
</feature>
<dbReference type="CDD" id="cd02325">
    <property type="entry name" value="R3H"/>
    <property type="match status" value="1"/>
</dbReference>
<feature type="region of interest" description="Disordered" evidence="1">
    <location>
        <begin position="235"/>
        <end position="254"/>
    </location>
</feature>
<evidence type="ECO:0000256" key="1">
    <source>
        <dbReference type="SAM" id="MobiDB-lite"/>
    </source>
</evidence>
<dbReference type="PANTHER" id="PTHR32019">
    <property type="entry name" value="R3H DOMAIN-CONTAINING PROTEIN 4"/>
    <property type="match status" value="1"/>
</dbReference>
<sequence length="426" mass="47909">MASPSTPSDPRPPQSGNARAVSFDTKSPRIESWTIEQTANLLASTSLDSPSTPARTTSSPRGTSAPLSIPLDTPSASPAPAPGSVPRALFPSNLPVSPSPAPAAPATTTSPAPPREEPVHVVHRRREPIRRDSQKRREALLKGKEGSRRRQRWENDRLLHVPGAQAPLPGDWAVPCWEGRGEMYRPVPYFLAPLWEGKYKDIRREREEVERRERLRRGLGERGLGAGLAIGSEGVRGREETVEVDGADEKERRREARKRVKEEEELLRVEMEKEQVARDLRARIKKARGARGLLQDLELEVRNFLMQLEIEERNKQGEDKDGFVDVKEDSDEEIVFIGRNGGMSEKKKRSASEGERMERLIFQSLERDHGASFGRWLVHSIADYYGLETWSITTGNPARREAYVGLKPEARPEAKMELPQPLWVIV</sequence>
<dbReference type="OrthoDB" id="10256743at2759"/>
<dbReference type="AlphaFoldDB" id="A0A2P8AI77"/>
<dbReference type="Proteomes" id="UP000243723">
    <property type="component" value="Unassembled WGS sequence"/>
</dbReference>
<feature type="domain" description="R3H-associated N-terminal" evidence="2">
    <location>
        <begin position="126"/>
        <end position="208"/>
    </location>
</feature>
<dbReference type="EMBL" id="NHZQ01000003">
    <property type="protein sequence ID" value="PSK60188.1"/>
    <property type="molecule type" value="Genomic_DNA"/>
</dbReference>
<dbReference type="Pfam" id="PF13902">
    <property type="entry name" value="R3H-assoc"/>
    <property type="match status" value="1"/>
</dbReference>
<keyword evidence="4" id="KW-1185">Reference proteome</keyword>
<name>A0A2P8AI77_9PEZI</name>
<evidence type="ECO:0000259" key="2">
    <source>
        <dbReference type="Pfam" id="PF13902"/>
    </source>
</evidence>
<dbReference type="PANTHER" id="PTHR32019:SF2">
    <property type="entry name" value="R3H DOMAIN-CONTAINING PROTEIN 4"/>
    <property type="match status" value="1"/>
</dbReference>
<dbReference type="InterPro" id="IPR039629">
    <property type="entry name" value="R3HDM4"/>
</dbReference>
<dbReference type="InterPro" id="IPR025952">
    <property type="entry name" value="R3H-assoc_dom"/>
</dbReference>
<dbReference type="GO" id="GO:0003676">
    <property type="term" value="F:nucleic acid binding"/>
    <property type="evidence" value="ECO:0007669"/>
    <property type="project" value="InterPro"/>
</dbReference>
<dbReference type="SUPFAM" id="SSF82708">
    <property type="entry name" value="R3H domain"/>
    <property type="match status" value="1"/>
</dbReference>
<evidence type="ECO:0000313" key="4">
    <source>
        <dbReference type="Proteomes" id="UP000243723"/>
    </source>
</evidence>
<gene>
    <name evidence="3" type="ORF">B9Z65_1086</name>
</gene>
<accession>A0A2P8AI77</accession>
<evidence type="ECO:0000313" key="3">
    <source>
        <dbReference type="EMBL" id="PSK60188.1"/>
    </source>
</evidence>
<feature type="compositionally biased region" description="Polar residues" evidence="1">
    <location>
        <begin position="34"/>
        <end position="48"/>
    </location>
</feature>
<feature type="compositionally biased region" description="Low complexity" evidence="1">
    <location>
        <begin position="49"/>
        <end position="66"/>
    </location>
</feature>
<proteinExistence type="predicted"/>